<feature type="region of interest" description="Disordered" evidence="6">
    <location>
        <begin position="23"/>
        <end position="73"/>
    </location>
</feature>
<keyword evidence="9" id="KW-1185">Reference proteome</keyword>
<feature type="transmembrane region" description="Helical" evidence="7">
    <location>
        <begin position="271"/>
        <end position="289"/>
    </location>
</feature>
<dbReference type="PANTHER" id="PTHR31621">
    <property type="entry name" value="PROTEIN DMP3"/>
    <property type="match status" value="1"/>
</dbReference>
<protein>
    <recommendedName>
        <fullName evidence="10">DUF679 domain-containing protein</fullName>
    </recommendedName>
</protein>
<evidence type="ECO:0000256" key="6">
    <source>
        <dbReference type="SAM" id="MobiDB-lite"/>
    </source>
</evidence>
<evidence type="ECO:0000256" key="4">
    <source>
        <dbReference type="ARBA" id="ARBA00022989"/>
    </source>
</evidence>
<evidence type="ECO:0000313" key="9">
    <source>
        <dbReference type="Proteomes" id="UP000467840"/>
    </source>
</evidence>
<comment type="subcellular location">
    <subcellularLocation>
        <location evidence="1">Membrane</location>
        <topology evidence="1">Multi-pass membrane protein</topology>
    </subcellularLocation>
</comment>
<dbReference type="Proteomes" id="UP000467840">
    <property type="component" value="Chromosome 8"/>
</dbReference>
<dbReference type="Pfam" id="PF05078">
    <property type="entry name" value="DUF679"/>
    <property type="match status" value="1"/>
</dbReference>
<dbReference type="EMBL" id="JAAGAX010000016">
    <property type="protein sequence ID" value="KAF2287759.1"/>
    <property type="molecule type" value="Genomic_DNA"/>
</dbReference>
<dbReference type="GO" id="GO:0010256">
    <property type="term" value="P:endomembrane system organization"/>
    <property type="evidence" value="ECO:0007669"/>
    <property type="project" value="TreeGrafter"/>
</dbReference>
<proteinExistence type="inferred from homology"/>
<evidence type="ECO:0000313" key="8">
    <source>
        <dbReference type="EMBL" id="KAF2287759.1"/>
    </source>
</evidence>
<feature type="compositionally biased region" description="Basic and acidic residues" evidence="6">
    <location>
        <begin position="49"/>
        <end position="61"/>
    </location>
</feature>
<sequence length="345" mass="38487">MGTEILRPQDCLFERIRVSPCRRRNFNGNSYTNPKYYDSYSRFNRKPAVRSERTDQRKRQPEPPSISKRSNSVDDLKISRNQYHGYKANNSNLLTNKVTILRRGESFDSKIQNSETAAASKKDQYQAGYMVVTGMDRLGPDPKMVAKQMRNVDLGSPVTRKCDVSKKSIQDKTFTGFGNLIKLLPTGTVFLFQFLNPVLTNYGHCSTINKYLSGILIGLCGFSCAFSSFTDSYVGSDGIPHYGIVTVKGLWPSTNSGSVDLSRYKLQFSDFVHAFFSVIVFAVLCLLDSNTVDCFYPSFESNQKTLLMVLPPAIGAISGSVFMLFPNKRHGIGYPSSSSGSSQES</sequence>
<keyword evidence="4 7" id="KW-1133">Transmembrane helix</keyword>
<dbReference type="AlphaFoldDB" id="A0A6A6KK03"/>
<comment type="caution">
    <text evidence="8">The sequence shown here is derived from an EMBL/GenBank/DDBJ whole genome shotgun (WGS) entry which is preliminary data.</text>
</comment>
<accession>A0A6A6KK03</accession>
<gene>
    <name evidence="8" type="ORF">GH714_002607</name>
</gene>
<organism evidence="8 9">
    <name type="scientific">Hevea brasiliensis</name>
    <name type="common">Para rubber tree</name>
    <name type="synonym">Siphonia brasiliensis</name>
    <dbReference type="NCBI Taxonomy" id="3981"/>
    <lineage>
        <taxon>Eukaryota</taxon>
        <taxon>Viridiplantae</taxon>
        <taxon>Streptophyta</taxon>
        <taxon>Embryophyta</taxon>
        <taxon>Tracheophyta</taxon>
        <taxon>Spermatophyta</taxon>
        <taxon>Magnoliopsida</taxon>
        <taxon>eudicotyledons</taxon>
        <taxon>Gunneridae</taxon>
        <taxon>Pentapetalae</taxon>
        <taxon>rosids</taxon>
        <taxon>fabids</taxon>
        <taxon>Malpighiales</taxon>
        <taxon>Euphorbiaceae</taxon>
        <taxon>Crotonoideae</taxon>
        <taxon>Micrandreae</taxon>
        <taxon>Hevea</taxon>
    </lineage>
</organism>
<evidence type="ECO:0008006" key="10">
    <source>
        <dbReference type="Google" id="ProtNLM"/>
    </source>
</evidence>
<dbReference type="InterPro" id="IPR007770">
    <property type="entry name" value="DMP"/>
</dbReference>
<evidence type="ECO:0000256" key="2">
    <source>
        <dbReference type="ARBA" id="ARBA00008707"/>
    </source>
</evidence>
<keyword evidence="3 7" id="KW-0812">Transmembrane</keyword>
<evidence type="ECO:0000256" key="5">
    <source>
        <dbReference type="ARBA" id="ARBA00023136"/>
    </source>
</evidence>
<dbReference type="GO" id="GO:0005737">
    <property type="term" value="C:cytoplasm"/>
    <property type="evidence" value="ECO:0007669"/>
    <property type="project" value="UniProtKB-ARBA"/>
</dbReference>
<comment type="similarity">
    <text evidence="2">Belongs to the plant DMP1 protein family.</text>
</comment>
<keyword evidence="5 7" id="KW-0472">Membrane</keyword>
<feature type="transmembrane region" description="Helical" evidence="7">
    <location>
        <begin position="309"/>
        <end position="326"/>
    </location>
</feature>
<dbReference type="PANTHER" id="PTHR31621:SF66">
    <property type="entry name" value="PROTEIN DMP2"/>
    <property type="match status" value="1"/>
</dbReference>
<evidence type="ECO:0000256" key="1">
    <source>
        <dbReference type="ARBA" id="ARBA00004141"/>
    </source>
</evidence>
<name>A0A6A6KK03_HEVBR</name>
<reference evidence="8 9" key="1">
    <citation type="journal article" date="2020" name="Mol. Plant">
        <title>The Chromosome-Based Rubber Tree Genome Provides New Insights into Spurge Genome Evolution and Rubber Biosynthesis.</title>
        <authorList>
            <person name="Liu J."/>
            <person name="Shi C."/>
            <person name="Shi C.C."/>
            <person name="Li W."/>
            <person name="Zhang Q.J."/>
            <person name="Zhang Y."/>
            <person name="Li K."/>
            <person name="Lu H.F."/>
            <person name="Shi C."/>
            <person name="Zhu S.T."/>
            <person name="Xiao Z.Y."/>
            <person name="Nan H."/>
            <person name="Yue Y."/>
            <person name="Zhu X.G."/>
            <person name="Wu Y."/>
            <person name="Hong X.N."/>
            <person name="Fan G.Y."/>
            <person name="Tong Y."/>
            <person name="Zhang D."/>
            <person name="Mao C.L."/>
            <person name="Liu Y.L."/>
            <person name="Hao S.J."/>
            <person name="Liu W.Q."/>
            <person name="Lv M.Q."/>
            <person name="Zhang H.B."/>
            <person name="Liu Y."/>
            <person name="Hu-Tang G.R."/>
            <person name="Wang J.P."/>
            <person name="Wang J.H."/>
            <person name="Sun Y.H."/>
            <person name="Ni S.B."/>
            <person name="Chen W.B."/>
            <person name="Zhang X.C."/>
            <person name="Jiao Y.N."/>
            <person name="Eichler E.E."/>
            <person name="Li G.H."/>
            <person name="Liu X."/>
            <person name="Gao L.Z."/>
        </authorList>
    </citation>
    <scope>NUCLEOTIDE SEQUENCE [LARGE SCALE GENOMIC DNA]</scope>
    <source>
        <strain evidence="9">cv. GT1</strain>
        <tissue evidence="8">Leaf</tissue>
    </source>
</reference>
<dbReference type="GO" id="GO:0016020">
    <property type="term" value="C:membrane"/>
    <property type="evidence" value="ECO:0007669"/>
    <property type="project" value="UniProtKB-SubCell"/>
</dbReference>
<evidence type="ECO:0000256" key="7">
    <source>
        <dbReference type="SAM" id="Phobius"/>
    </source>
</evidence>
<evidence type="ECO:0000256" key="3">
    <source>
        <dbReference type="ARBA" id="ARBA00022692"/>
    </source>
</evidence>